<feature type="region of interest" description="Disordered" evidence="4">
    <location>
        <begin position="577"/>
        <end position="657"/>
    </location>
</feature>
<comment type="subcellular location">
    <subcellularLocation>
        <location evidence="1">Cytoplasm</location>
        <location evidence="1">Cytoskeleton</location>
    </subcellularLocation>
</comment>
<evidence type="ECO:0000256" key="1">
    <source>
        <dbReference type="ARBA" id="ARBA00004245"/>
    </source>
</evidence>
<feature type="domain" description="TOG" evidence="5">
    <location>
        <begin position="921"/>
        <end position="1154"/>
    </location>
</feature>
<dbReference type="GO" id="GO:0061863">
    <property type="term" value="F:microtubule plus end polymerase"/>
    <property type="evidence" value="ECO:0007669"/>
    <property type="project" value="InterPro"/>
</dbReference>
<dbReference type="InterPro" id="IPR048491">
    <property type="entry name" value="XMAP215_CLASP_TOG"/>
</dbReference>
<dbReference type="GO" id="GO:0030951">
    <property type="term" value="P:establishment or maintenance of microtubule cytoskeleton polarity"/>
    <property type="evidence" value="ECO:0007669"/>
    <property type="project" value="InterPro"/>
</dbReference>
<dbReference type="Pfam" id="PF21041">
    <property type="entry name" value="XMAP215_CLASP_TOG"/>
    <property type="match status" value="1"/>
</dbReference>
<proteinExistence type="predicted"/>
<feature type="domain" description="TOG" evidence="5">
    <location>
        <begin position="1236"/>
        <end position="1474"/>
    </location>
</feature>
<dbReference type="SMART" id="SM01349">
    <property type="entry name" value="TOG"/>
    <property type="match status" value="5"/>
</dbReference>
<keyword evidence="3" id="KW-0206">Cytoskeleton</keyword>
<feature type="domain" description="TOG" evidence="5">
    <location>
        <begin position="350"/>
        <end position="582"/>
    </location>
</feature>
<evidence type="ECO:0000313" key="6">
    <source>
        <dbReference type="EMBL" id="JAT68266.1"/>
    </source>
</evidence>
<dbReference type="SUPFAM" id="SSF48371">
    <property type="entry name" value="ARM repeat"/>
    <property type="match status" value="2"/>
</dbReference>
<evidence type="ECO:0000256" key="2">
    <source>
        <dbReference type="ARBA" id="ARBA00022490"/>
    </source>
</evidence>
<feature type="compositionally biased region" description="Gly residues" evidence="4">
    <location>
        <begin position="2027"/>
        <end position="2038"/>
    </location>
</feature>
<dbReference type="InterPro" id="IPR034085">
    <property type="entry name" value="TOG"/>
</dbReference>
<feature type="domain" description="TOG" evidence="5">
    <location>
        <begin position="658"/>
        <end position="890"/>
    </location>
</feature>
<feature type="region of interest" description="Disordered" evidence="4">
    <location>
        <begin position="1465"/>
        <end position="1575"/>
    </location>
</feature>
<dbReference type="GO" id="GO:0051010">
    <property type="term" value="F:microtubule plus-end binding"/>
    <property type="evidence" value="ECO:0007669"/>
    <property type="project" value="InterPro"/>
</dbReference>
<feature type="region of interest" description="Disordered" evidence="4">
    <location>
        <begin position="1864"/>
        <end position="1896"/>
    </location>
</feature>
<feature type="compositionally biased region" description="Pro residues" evidence="4">
    <location>
        <begin position="1497"/>
        <end position="1509"/>
    </location>
</feature>
<feature type="compositionally biased region" description="Pro residues" evidence="4">
    <location>
        <begin position="1521"/>
        <end position="1531"/>
    </location>
</feature>
<dbReference type="InterPro" id="IPR011989">
    <property type="entry name" value="ARM-like"/>
</dbReference>
<feature type="compositionally biased region" description="Low complexity" evidence="4">
    <location>
        <begin position="1471"/>
        <end position="1490"/>
    </location>
</feature>
<feature type="region of interest" description="Disordered" evidence="4">
    <location>
        <begin position="2072"/>
        <end position="2099"/>
    </location>
</feature>
<evidence type="ECO:0000256" key="4">
    <source>
        <dbReference type="SAM" id="MobiDB-lite"/>
    </source>
</evidence>
<evidence type="ECO:0000259" key="5">
    <source>
        <dbReference type="SMART" id="SM01349"/>
    </source>
</evidence>
<gene>
    <name evidence="6" type="ORF">g.6832</name>
</gene>
<dbReference type="InterPro" id="IPR016024">
    <property type="entry name" value="ARM-type_fold"/>
</dbReference>
<feature type="compositionally biased region" description="Low complexity" evidence="4">
    <location>
        <begin position="1534"/>
        <end position="1565"/>
    </location>
</feature>
<reference evidence="6" key="1">
    <citation type="submission" date="2015-08" db="EMBL/GenBank/DDBJ databases">
        <authorList>
            <person name="Babu N.S."/>
            <person name="Beckwith C.J."/>
            <person name="Beseler K.G."/>
            <person name="Brison A."/>
            <person name="Carone J.V."/>
            <person name="Caskin T.P."/>
            <person name="Diamond M."/>
            <person name="Durham M.E."/>
            <person name="Foxe J.M."/>
            <person name="Go M."/>
            <person name="Henderson B.A."/>
            <person name="Jones I.B."/>
            <person name="McGettigan J.A."/>
            <person name="Micheletti S.J."/>
            <person name="Nasrallah M.E."/>
            <person name="Ortiz D."/>
            <person name="Piller C.R."/>
            <person name="Privatt S.R."/>
            <person name="Schneider S.L."/>
            <person name="Sharp S."/>
            <person name="Smith T.C."/>
            <person name="Stanton J.D."/>
            <person name="Ullery H.E."/>
            <person name="Wilson R.J."/>
            <person name="Serrano M.G."/>
            <person name="Buck G."/>
            <person name="Lee V."/>
            <person name="Wang Y."/>
            <person name="Carvalho R."/>
            <person name="Voegtly L."/>
            <person name="Shi R."/>
            <person name="Duckworth R."/>
            <person name="Johnson A."/>
            <person name="Loviza R."/>
            <person name="Walstead R."/>
            <person name="Shah Z."/>
            <person name="Kiflezghi M."/>
            <person name="Wade K."/>
            <person name="Ball S.L."/>
            <person name="Bradley K.W."/>
            <person name="Asai D.J."/>
            <person name="Bowman C.A."/>
            <person name="Russell D.A."/>
            <person name="Pope W.H."/>
            <person name="Jacobs-Sera D."/>
            <person name="Hendrix R.W."/>
            <person name="Hatfull G.F."/>
        </authorList>
    </citation>
    <scope>NUCLEOTIDE SEQUENCE</scope>
</reference>
<feature type="compositionally biased region" description="Low complexity" evidence="4">
    <location>
        <begin position="2039"/>
        <end position="2058"/>
    </location>
</feature>
<feature type="compositionally biased region" description="Low complexity" evidence="4">
    <location>
        <begin position="577"/>
        <end position="644"/>
    </location>
</feature>
<dbReference type="Pfam" id="PF12348">
    <property type="entry name" value="CLASP_N"/>
    <property type="match status" value="1"/>
</dbReference>
<dbReference type="GO" id="GO:0046785">
    <property type="term" value="P:microtubule polymerization"/>
    <property type="evidence" value="ECO:0007669"/>
    <property type="project" value="InterPro"/>
</dbReference>
<name>A0A1D1ZMR0_AUXPR</name>
<dbReference type="PANTHER" id="PTHR12609">
    <property type="entry name" value="MICROTUBULE ASSOCIATED PROTEIN XMAP215"/>
    <property type="match status" value="1"/>
</dbReference>
<evidence type="ECO:0000256" key="3">
    <source>
        <dbReference type="ARBA" id="ARBA00023212"/>
    </source>
</evidence>
<dbReference type="EMBL" id="GDKF01010356">
    <property type="protein sequence ID" value="JAT68266.1"/>
    <property type="molecule type" value="Transcribed_RNA"/>
</dbReference>
<sequence length="2124" mass="221162">HTPHSAIQLQGYEGYHVRIQYACLVTQQLPSRATRFRDGELIGGDPLRAPAAMADNEAAVLAAAKKLPLDERAAHKTWKVRSELFDDVKDACAKAFSSEDPILHQAGPLFAKGLGDANLNVQDTSIEALCAWLAKADVQQASRLASSVCSAISAKSLKARPFTVAKAAEACYLLVELEQQESVVESAIKASGDKVPKVAVAALDILKNAVSLFGTKVVDPKPIIRALPTVYGSANAQVRDKAKEISVELASYLGLAVVAGALFEKMPAAMKKDVEAAIAELPPGKRAPERWTRREQEERAVAAGQPEAMDVDDEAEPGLVAAEAAEEVDEGVDAYEYATPVDILGPLQKEVLTIVDDRVAFWDCFESKKWNVRKAALDRLRDAARATRLAEGDYGAVVRELKKVLAKDANITCATAAAEVAGALGSGLRSGFSSAAKSLCPNLLERLKEKNIMMSRAAEDTLRTLGTHCYSLLDVAEDLVAAMEHKNPKVRLETGKLVTAMVEGCPKPIALRALKESLPAALGKLASDADAGVREAAQAGLAAFAVRGGSLAAIEKVLEKLDDGKRKKVEELVAAAAAGPRAGKAAAPPAAKAAATASKPASKGSSPRPGAGKSLGGAAIKAAQPAPARRQPAAAGAPPSARSAPGGGRDEEASAGPRLGPEEALERFAELVGADTVALLQSAKWQERLEGMEKVAALVAERGPAARDPGVLIQCLAVLPSWGEKNFQVLNKVYEVIAALAAGPLSRRDAGIAVEGMAEKIAELKHRLPVIAGLDAVSEAVGPGFVCATLQRLAGAAKNPKVPAEALAWVAAAVPAFGVAAFDVPALLAWAREALGSAAAPVRARGVDLLGACHAQLGPAMAAGALEGLKPAQVTQVEDAFRRNPREEVVPTRHVRRRGAAPMDVDEEGSEPSPGAVSVDDLLPRTSIAGAITLTLLSMLASSNWKERNTGIEQVDDLVRGAGGRIAPDLGELLPALKSRLADTNRNLAAKALLTLSRIATAMGPEFDRVAGRLLLAPAVSNLSDNKKQVRDAALGLLTAWLGVASLDRLLPAVLEAVVATRTLADGKVAALAWMTESLGPGVKREGADALVRAILAASRDKTVAVRDAGSALLVAAAQVVPHDSLLAAQNGLPAGDKKAAGELFAKLAGGGLGEGPCGYAAPSAAGPAAMMTSAAAGRQAKPAAGAARLPGAFEPQPKAPEPVEAAILVPQPQAREERARRFRPRSLRYEGLSPDEPELLEKEFQGVTSPEFRALLFSRDFKGHLQAADTLLAQLDLVWAGVVAGLDLILRWVVLRMADGNMQSLVRVLELARALLCALRDAGGHLTELDALVFLPAIVEKAGHGQDRVRALHREVLHAAAGLYPVPRLLDLVTPGLASKSARTRIECAEFLAERLDLDGAGPALASRSKPISAVAALLKDRDGATRTAALTVIEAVWVAEGDEVWRHLGRLDVREHDLVEEKLRRSTRARVAAPTAAAAQIPASTLAPPATQARPPSPGPAPSPPVPAAVAGTPEFSAPMPPRFTPPVPLQATPAPAGWEAGAGGQARPAIPPAGAGAVAPRAAAPPPLDEPGFEARWTAQVAGVASPDVDEAVEAMKQVCSDLMPAAEGRMSARSVALMAASAETLFATVHAQLSSILGAGERSPPGGPGVQPSARGCKYGLNVLLQGLAIPDVALSLSQGVLRDTISLLLLRLLDDRSLLRFEEGPTLVKAVNVLMLKVLETTNRTYCFAALLQLLRAPPKGIIAEQLPKFYDLVVKCLIKLTKSLQAEMEGVDLESLLLNIHDFFLFLGVDEIRRRSGVDDKPLRMVKTILHELCKMQGYGIYAHARGIPGRDAQPQPIIFAYIALNLQTLSNSGVIAPEKGDSASPAVSEGSGGGGGAGPAPSAISEEDKAAVKAGLKDIMPRLMHRSEAEGAMQQLYHLRRQHPEYVDKYITGTSDMFRAYIRDGLAKLEARDDGAQDPGTPPASAANGAPADGRPGGDDRPPLPVPPRRGAGVAALTRPSPGPAGLPPILSIPSPGAAPGFGSGTPGGQGAAATPSPLASARSDGSAAGSVARLNSLRERLASARGSVEGGLPPAAALSPGRSLGRPSGDLTSVRSAIDELADRMAALRRASHTSG</sequence>
<keyword evidence="2" id="KW-0963">Cytoplasm</keyword>
<feature type="region of interest" description="Disordered" evidence="4">
    <location>
        <begin position="1959"/>
        <end position="2058"/>
    </location>
</feature>
<dbReference type="InterPro" id="IPR024395">
    <property type="entry name" value="CLASP_N_dom"/>
</dbReference>
<dbReference type="InterPro" id="IPR045110">
    <property type="entry name" value="XMAP215"/>
</dbReference>
<protein>
    <recommendedName>
        <fullName evidence="5">TOG domain-containing protein</fullName>
    </recommendedName>
</protein>
<dbReference type="GO" id="GO:0007051">
    <property type="term" value="P:spindle organization"/>
    <property type="evidence" value="ECO:0007669"/>
    <property type="project" value="InterPro"/>
</dbReference>
<dbReference type="Gene3D" id="1.25.10.10">
    <property type="entry name" value="Leucine-rich Repeat Variant"/>
    <property type="match status" value="5"/>
</dbReference>
<feature type="domain" description="TOG" evidence="5">
    <location>
        <begin position="53"/>
        <end position="287"/>
    </location>
</feature>
<feature type="non-terminal residue" evidence="6">
    <location>
        <position position="1"/>
    </location>
</feature>
<dbReference type="GO" id="GO:0005856">
    <property type="term" value="C:cytoskeleton"/>
    <property type="evidence" value="ECO:0007669"/>
    <property type="project" value="UniProtKB-SubCell"/>
</dbReference>
<feature type="region of interest" description="Disordered" evidence="4">
    <location>
        <begin position="896"/>
        <end position="920"/>
    </location>
</feature>
<organism evidence="6">
    <name type="scientific">Auxenochlorella protothecoides</name>
    <name type="common">Green microalga</name>
    <name type="synonym">Chlorella protothecoides</name>
    <dbReference type="NCBI Taxonomy" id="3075"/>
    <lineage>
        <taxon>Eukaryota</taxon>
        <taxon>Viridiplantae</taxon>
        <taxon>Chlorophyta</taxon>
        <taxon>core chlorophytes</taxon>
        <taxon>Trebouxiophyceae</taxon>
        <taxon>Chlorellales</taxon>
        <taxon>Chlorellaceae</taxon>
        <taxon>Auxenochlorella</taxon>
    </lineage>
</organism>
<accession>A0A1D1ZMR0</accession>